<sequence length="206" mass="23223">MSSCSDEISDSPELAVEPKLIFSSGFANIRDTVVDPSPTATAGRLRLVDMGTFLNDRRLDIYEYHSSLSCSAYVVVSYVWKGNLLVADPSRPSYWVEELGAFSVKGAEDGDPISLDVLHHICSAALSCQYSGSHLWLDRLCIVQTSKKDKAWQIREMFDIYKRCKICCVLPGGMQRLVSLEEETTWIERAWTLQEVIVPYRSIVLF</sequence>
<dbReference type="Pfam" id="PF06985">
    <property type="entry name" value="HET"/>
    <property type="match status" value="1"/>
</dbReference>
<dbReference type="InterPro" id="IPR010730">
    <property type="entry name" value="HET"/>
</dbReference>
<keyword evidence="3" id="KW-1185">Reference proteome</keyword>
<dbReference type="OrthoDB" id="3778324at2759"/>
<dbReference type="EMBL" id="ML995576">
    <property type="protein sequence ID" value="KAF2135513.1"/>
    <property type="molecule type" value="Genomic_DNA"/>
</dbReference>
<feature type="domain" description="Heterokaryon incompatibility" evidence="1">
    <location>
        <begin position="73"/>
        <end position="172"/>
    </location>
</feature>
<gene>
    <name evidence="2" type="ORF">K452DRAFT_239251</name>
</gene>
<feature type="non-terminal residue" evidence="2">
    <location>
        <position position="206"/>
    </location>
</feature>
<protein>
    <recommendedName>
        <fullName evidence="1">Heterokaryon incompatibility domain-containing protein</fullName>
    </recommendedName>
</protein>
<name>A0A6A6AWE9_9PEZI</name>
<dbReference type="GeneID" id="54295207"/>
<reference evidence="2" key="1">
    <citation type="journal article" date="2020" name="Stud. Mycol.">
        <title>101 Dothideomycetes genomes: a test case for predicting lifestyles and emergence of pathogens.</title>
        <authorList>
            <person name="Haridas S."/>
            <person name="Albert R."/>
            <person name="Binder M."/>
            <person name="Bloem J."/>
            <person name="Labutti K."/>
            <person name="Salamov A."/>
            <person name="Andreopoulos B."/>
            <person name="Baker S."/>
            <person name="Barry K."/>
            <person name="Bills G."/>
            <person name="Bluhm B."/>
            <person name="Cannon C."/>
            <person name="Castanera R."/>
            <person name="Culley D."/>
            <person name="Daum C."/>
            <person name="Ezra D."/>
            <person name="Gonzalez J."/>
            <person name="Henrissat B."/>
            <person name="Kuo A."/>
            <person name="Liang C."/>
            <person name="Lipzen A."/>
            <person name="Lutzoni F."/>
            <person name="Magnuson J."/>
            <person name="Mondo S."/>
            <person name="Nolan M."/>
            <person name="Ohm R."/>
            <person name="Pangilinan J."/>
            <person name="Park H.-J."/>
            <person name="Ramirez L."/>
            <person name="Alfaro M."/>
            <person name="Sun H."/>
            <person name="Tritt A."/>
            <person name="Yoshinaga Y."/>
            <person name="Zwiers L.-H."/>
            <person name="Turgeon B."/>
            <person name="Goodwin S."/>
            <person name="Spatafora J."/>
            <person name="Crous P."/>
            <person name="Grigoriev I."/>
        </authorList>
    </citation>
    <scope>NUCLEOTIDE SEQUENCE</scope>
    <source>
        <strain evidence="2">CBS 121167</strain>
    </source>
</reference>
<dbReference type="Proteomes" id="UP000799438">
    <property type="component" value="Unassembled WGS sequence"/>
</dbReference>
<dbReference type="InterPro" id="IPR052895">
    <property type="entry name" value="HetReg/Transcr_Mod"/>
</dbReference>
<organism evidence="2 3">
    <name type="scientific">Aplosporella prunicola CBS 121167</name>
    <dbReference type="NCBI Taxonomy" id="1176127"/>
    <lineage>
        <taxon>Eukaryota</taxon>
        <taxon>Fungi</taxon>
        <taxon>Dikarya</taxon>
        <taxon>Ascomycota</taxon>
        <taxon>Pezizomycotina</taxon>
        <taxon>Dothideomycetes</taxon>
        <taxon>Dothideomycetes incertae sedis</taxon>
        <taxon>Botryosphaeriales</taxon>
        <taxon>Aplosporellaceae</taxon>
        <taxon>Aplosporella</taxon>
    </lineage>
</organism>
<evidence type="ECO:0000313" key="2">
    <source>
        <dbReference type="EMBL" id="KAF2135513.1"/>
    </source>
</evidence>
<proteinExistence type="predicted"/>
<dbReference type="AlphaFoldDB" id="A0A6A6AWE9"/>
<dbReference type="PANTHER" id="PTHR24148:SF64">
    <property type="entry name" value="HETEROKARYON INCOMPATIBILITY DOMAIN-CONTAINING PROTEIN"/>
    <property type="match status" value="1"/>
</dbReference>
<dbReference type="RefSeq" id="XP_033391231.1">
    <property type="nucleotide sequence ID" value="XM_033537711.1"/>
</dbReference>
<evidence type="ECO:0000259" key="1">
    <source>
        <dbReference type="Pfam" id="PF06985"/>
    </source>
</evidence>
<evidence type="ECO:0000313" key="3">
    <source>
        <dbReference type="Proteomes" id="UP000799438"/>
    </source>
</evidence>
<accession>A0A6A6AWE9</accession>
<dbReference type="PANTHER" id="PTHR24148">
    <property type="entry name" value="ANKYRIN REPEAT DOMAIN-CONTAINING PROTEIN 39 HOMOLOG-RELATED"/>
    <property type="match status" value="1"/>
</dbReference>